<organism evidence="1 2">
    <name type="scientific">Streptomyces pacificus</name>
    <dbReference type="NCBI Taxonomy" id="2705029"/>
    <lineage>
        <taxon>Bacteria</taxon>
        <taxon>Bacillati</taxon>
        <taxon>Actinomycetota</taxon>
        <taxon>Actinomycetes</taxon>
        <taxon>Kitasatosporales</taxon>
        <taxon>Streptomycetaceae</taxon>
        <taxon>Streptomyces</taxon>
    </lineage>
</organism>
<protein>
    <submittedName>
        <fullName evidence="1">Uncharacterized protein</fullName>
    </submittedName>
</protein>
<reference evidence="1 2" key="1">
    <citation type="submission" date="2020-02" db="EMBL/GenBank/DDBJ databases">
        <title>Whole Genome Shotgun Sequence of Streptomyces sp. strain CWH03.</title>
        <authorList>
            <person name="Dohra H."/>
            <person name="Kodani S."/>
            <person name="Yamamura H."/>
        </authorList>
    </citation>
    <scope>NUCLEOTIDE SEQUENCE [LARGE SCALE GENOMIC DNA]</scope>
    <source>
        <strain evidence="1 2">CWH03</strain>
    </source>
</reference>
<evidence type="ECO:0000313" key="2">
    <source>
        <dbReference type="Proteomes" id="UP000484988"/>
    </source>
</evidence>
<name>A0A6A0B5T4_9ACTN</name>
<evidence type="ECO:0000313" key="1">
    <source>
        <dbReference type="EMBL" id="GFH39047.1"/>
    </source>
</evidence>
<dbReference type="Proteomes" id="UP000484988">
    <property type="component" value="Unassembled WGS sequence"/>
</dbReference>
<sequence>MPEAGPSSAPVPEPLTAVSPLVVVIGPVNTDHIADAFPSPGETLLGRTAHVALGGRGPADRLAAGDPLLDAARPGIAAGSPAVRVSGRTGLRPYGSPAVRVSGRTDLRPYGSPACPSKHADPAALCALTPTAPYRRGLNPCNAAASSTASWPG</sequence>
<comment type="caution">
    <text evidence="1">The sequence shown here is derived from an EMBL/GenBank/DDBJ whole genome shotgun (WGS) entry which is preliminary data.</text>
</comment>
<dbReference type="AlphaFoldDB" id="A0A6A0B5T4"/>
<keyword evidence="2" id="KW-1185">Reference proteome</keyword>
<gene>
    <name evidence="1" type="ORF">SCWH03_53120</name>
</gene>
<proteinExistence type="predicted"/>
<accession>A0A6A0B5T4</accession>
<dbReference type="EMBL" id="BLLG01000022">
    <property type="protein sequence ID" value="GFH39047.1"/>
    <property type="molecule type" value="Genomic_DNA"/>
</dbReference>